<name>A0A0B1NVQ6_UNCNE</name>
<feature type="region of interest" description="Disordered" evidence="2">
    <location>
        <begin position="96"/>
        <end position="122"/>
    </location>
</feature>
<dbReference type="HOGENOM" id="CLU_149439_2_1_1"/>
<protein>
    <recommendedName>
        <fullName evidence="5">High osmolarity sensitivity protein 3</fullName>
    </recommendedName>
</protein>
<evidence type="ECO:0000313" key="4">
    <source>
        <dbReference type="Proteomes" id="UP000030854"/>
    </source>
</evidence>
<feature type="region of interest" description="Disordered" evidence="2">
    <location>
        <begin position="1"/>
        <end position="26"/>
    </location>
</feature>
<organism evidence="3 4">
    <name type="scientific">Uncinula necator</name>
    <name type="common">Grape powdery mildew</name>
    <dbReference type="NCBI Taxonomy" id="52586"/>
    <lineage>
        <taxon>Eukaryota</taxon>
        <taxon>Fungi</taxon>
        <taxon>Dikarya</taxon>
        <taxon>Ascomycota</taxon>
        <taxon>Pezizomycotina</taxon>
        <taxon>Leotiomycetes</taxon>
        <taxon>Erysiphales</taxon>
        <taxon>Erysiphaceae</taxon>
        <taxon>Erysiphe</taxon>
    </lineage>
</organism>
<dbReference type="InterPro" id="IPR013183">
    <property type="entry name" value="Hsk3-like"/>
</dbReference>
<feature type="coiled-coil region" evidence="1">
    <location>
        <begin position="38"/>
        <end position="65"/>
    </location>
</feature>
<dbReference type="PANTHER" id="PTHR28289:SF1">
    <property type="entry name" value="DASH COMPLEX SUBUNIT HSK3"/>
    <property type="match status" value="1"/>
</dbReference>
<feature type="compositionally biased region" description="Low complexity" evidence="2">
    <location>
        <begin position="12"/>
        <end position="26"/>
    </location>
</feature>
<gene>
    <name evidence="3" type="ORF">EV44_g1699</name>
</gene>
<dbReference type="Proteomes" id="UP000030854">
    <property type="component" value="Unassembled WGS sequence"/>
</dbReference>
<feature type="compositionally biased region" description="Low complexity" evidence="2">
    <location>
        <begin position="97"/>
        <end position="122"/>
    </location>
</feature>
<dbReference type="GO" id="GO:0051010">
    <property type="term" value="F:microtubule plus-end binding"/>
    <property type="evidence" value="ECO:0007669"/>
    <property type="project" value="TreeGrafter"/>
</dbReference>
<reference evidence="3 4" key="1">
    <citation type="journal article" date="2014" name="BMC Genomics">
        <title>Adaptive genomic structural variation in the grape powdery mildew pathogen, Erysiphe necator.</title>
        <authorList>
            <person name="Jones L."/>
            <person name="Riaz S."/>
            <person name="Morales-Cruz A."/>
            <person name="Amrine K.C."/>
            <person name="McGuire B."/>
            <person name="Gubler W.D."/>
            <person name="Walker M.A."/>
            <person name="Cantu D."/>
        </authorList>
    </citation>
    <scope>NUCLEOTIDE SEQUENCE [LARGE SCALE GENOMIC DNA]</scope>
    <source>
        <strain evidence="4">c</strain>
    </source>
</reference>
<dbReference type="PANTHER" id="PTHR28289">
    <property type="entry name" value="DASH COMPLEX SUBUNIT HSK3"/>
    <property type="match status" value="1"/>
</dbReference>
<dbReference type="GO" id="GO:0008608">
    <property type="term" value="P:attachment of spindle microtubules to kinetochore"/>
    <property type="evidence" value="ECO:0007669"/>
    <property type="project" value="InterPro"/>
</dbReference>
<evidence type="ECO:0000256" key="2">
    <source>
        <dbReference type="SAM" id="MobiDB-lite"/>
    </source>
</evidence>
<dbReference type="OMA" id="GMFMAAS"/>
<accession>A0A0B1NVQ6</accession>
<dbReference type="InterPro" id="IPR042332">
    <property type="entry name" value="Hsk3"/>
</dbReference>
<dbReference type="EMBL" id="JNVN01005457">
    <property type="protein sequence ID" value="KHJ30053.1"/>
    <property type="molecule type" value="Genomic_DNA"/>
</dbReference>
<sequence length="122" mass="12818">MNTRQNINFHGSSHPSSSTTSRLSIATSATSNAKSRQLAHLHSNLATLSANLANLENLLRMTSIQAESIKGLGAWHCGLFMAASKVLGEETITGSDTAAATHNNNTSKTTTTTSTNPTSPSY</sequence>
<dbReference type="STRING" id="52586.A0A0B1NVQ6"/>
<proteinExistence type="predicted"/>
<evidence type="ECO:0008006" key="5">
    <source>
        <dbReference type="Google" id="ProtNLM"/>
    </source>
</evidence>
<keyword evidence="1" id="KW-0175">Coiled coil</keyword>
<dbReference type="Pfam" id="PF08227">
    <property type="entry name" value="DASH_Hsk3"/>
    <property type="match status" value="1"/>
</dbReference>
<comment type="caution">
    <text evidence="3">The sequence shown here is derived from an EMBL/GenBank/DDBJ whole genome shotgun (WGS) entry which is preliminary data.</text>
</comment>
<dbReference type="GO" id="GO:0042729">
    <property type="term" value="C:DASH complex"/>
    <property type="evidence" value="ECO:0007669"/>
    <property type="project" value="TreeGrafter"/>
</dbReference>
<evidence type="ECO:0000313" key="3">
    <source>
        <dbReference type="EMBL" id="KHJ30053.1"/>
    </source>
</evidence>
<keyword evidence="4" id="KW-1185">Reference proteome</keyword>
<evidence type="ECO:0000256" key="1">
    <source>
        <dbReference type="SAM" id="Coils"/>
    </source>
</evidence>
<feature type="compositionally biased region" description="Polar residues" evidence="2">
    <location>
        <begin position="1"/>
        <end position="11"/>
    </location>
</feature>
<dbReference type="AlphaFoldDB" id="A0A0B1NVQ6"/>